<dbReference type="PROSITE" id="PS50112">
    <property type="entry name" value="PAS"/>
    <property type="match status" value="1"/>
</dbReference>
<dbReference type="SUPFAM" id="SSF55073">
    <property type="entry name" value="Nucleotide cyclase"/>
    <property type="match status" value="1"/>
</dbReference>
<dbReference type="GO" id="GO:0003824">
    <property type="term" value="F:catalytic activity"/>
    <property type="evidence" value="ECO:0007669"/>
    <property type="project" value="UniProtKB-ARBA"/>
</dbReference>
<keyword evidence="2" id="KW-0812">Transmembrane</keyword>
<dbReference type="FunFam" id="3.30.70.270:FF:000001">
    <property type="entry name" value="Diguanylate cyclase domain protein"/>
    <property type="match status" value="1"/>
</dbReference>
<keyword evidence="2" id="KW-1133">Transmembrane helix</keyword>
<dbReference type="Pfam" id="PF00563">
    <property type="entry name" value="EAL"/>
    <property type="match status" value="1"/>
</dbReference>
<feature type="domain" description="PAS" evidence="3">
    <location>
        <begin position="89"/>
        <end position="161"/>
    </location>
</feature>
<dbReference type="Gene3D" id="3.30.450.20">
    <property type="entry name" value="PAS domain"/>
    <property type="match status" value="1"/>
</dbReference>
<feature type="domain" description="EAL" evidence="5">
    <location>
        <begin position="389"/>
        <end position="643"/>
    </location>
</feature>
<dbReference type="RefSeq" id="WP_193953314.1">
    <property type="nucleotide sequence ID" value="NZ_JADEYS010000009.1"/>
</dbReference>
<dbReference type="PROSITE" id="PS50113">
    <property type="entry name" value="PAC"/>
    <property type="match status" value="1"/>
</dbReference>
<sequence length="648" mass="72999">MKFRLSDPAPYKIPSEHQLSYRPAIKIAALYCLFSILWVILSDRAIEALTSDLESLSTAQTYKGLFFIVITTLLVFWLVRRSIRFHQKSLAYQRTLVETIPDLVWLKATDGTYIACNSKFERFFGAKEADIVGKTDYDFVDKDLADLFRENDLLAINMRGPHSNEEVVTYADDGHQETLETIKTPLYDPKGNVIGILGVSRDITERKQQEERIRHQAHFDSLTNLPNRFLAQHQLEQFVSTASRHKHRVAVIYLDLDDFKKINDSLGHATGDKLLIEASKRLRGAVRQGDTVGRLGGDEFIVLLDNINSADDVAPIAENLINCFRHPFSIDGRALLLTATAGIAIYPEDGEDRLDLLRSADSAMYHAKEAGRNTFAFFTSAMNRDVSRRLLLEEQMHGALARDEFRVCYQPKIDVKSGEITGFEALLRWRNPTLGDVSPGEFIPVAEHTGLILPLGEFVLQEALATGAAWYNEFHRELSMAVNLSPRQFRDPNLINHIKQRIAKSGFPQHCLELEITEGVLMSGHGFIETALDELTDAGIIIAMDDFGTGYSSLSYLRNYPFDVLKIDQSFVRDITHDHADLELVCAAITMAHNLGLSVIAEGVETTEQLDLLATHDCDSAQGYLISRPMEQEDAKQMLEERQTYTLS</sequence>
<organism evidence="7 8">
    <name type="scientific">Pontibacterium sinense</name>
    <dbReference type="NCBI Taxonomy" id="2781979"/>
    <lineage>
        <taxon>Bacteria</taxon>
        <taxon>Pseudomonadati</taxon>
        <taxon>Pseudomonadota</taxon>
        <taxon>Gammaproteobacteria</taxon>
        <taxon>Oceanospirillales</taxon>
        <taxon>Oceanospirillaceae</taxon>
        <taxon>Pontibacterium</taxon>
    </lineage>
</organism>
<dbReference type="InterPro" id="IPR000700">
    <property type="entry name" value="PAS-assoc_C"/>
</dbReference>
<dbReference type="CDD" id="cd00130">
    <property type="entry name" value="PAS"/>
    <property type="match status" value="1"/>
</dbReference>
<dbReference type="PANTHER" id="PTHR44757:SF2">
    <property type="entry name" value="BIOFILM ARCHITECTURE MAINTENANCE PROTEIN MBAA"/>
    <property type="match status" value="1"/>
</dbReference>
<dbReference type="EMBL" id="JADEYS010000009">
    <property type="protein sequence ID" value="MBE9397766.1"/>
    <property type="molecule type" value="Genomic_DNA"/>
</dbReference>
<dbReference type="Proteomes" id="UP000640333">
    <property type="component" value="Unassembled WGS sequence"/>
</dbReference>
<dbReference type="InterPro" id="IPR035919">
    <property type="entry name" value="EAL_sf"/>
</dbReference>
<dbReference type="AlphaFoldDB" id="A0A8J7K726"/>
<evidence type="ECO:0000313" key="8">
    <source>
        <dbReference type="Proteomes" id="UP000640333"/>
    </source>
</evidence>
<evidence type="ECO:0000256" key="1">
    <source>
        <dbReference type="ARBA" id="ARBA00001946"/>
    </source>
</evidence>
<feature type="transmembrane region" description="Helical" evidence="2">
    <location>
        <begin position="21"/>
        <end position="41"/>
    </location>
</feature>
<accession>A0A8J7K726</accession>
<dbReference type="CDD" id="cd01948">
    <property type="entry name" value="EAL"/>
    <property type="match status" value="1"/>
</dbReference>
<dbReference type="InterPro" id="IPR013656">
    <property type="entry name" value="PAS_4"/>
</dbReference>
<dbReference type="InterPro" id="IPR043128">
    <property type="entry name" value="Rev_trsase/Diguanyl_cyclase"/>
</dbReference>
<evidence type="ECO:0000259" key="3">
    <source>
        <dbReference type="PROSITE" id="PS50112"/>
    </source>
</evidence>
<dbReference type="NCBIfam" id="TIGR00229">
    <property type="entry name" value="sensory_box"/>
    <property type="match status" value="1"/>
</dbReference>
<dbReference type="SMART" id="SM00267">
    <property type="entry name" value="GGDEF"/>
    <property type="match status" value="1"/>
</dbReference>
<dbReference type="SUPFAM" id="SSF55785">
    <property type="entry name" value="PYP-like sensor domain (PAS domain)"/>
    <property type="match status" value="1"/>
</dbReference>
<dbReference type="PROSITE" id="PS50887">
    <property type="entry name" value="GGDEF"/>
    <property type="match status" value="1"/>
</dbReference>
<reference evidence="7" key="1">
    <citation type="submission" date="2020-10" db="EMBL/GenBank/DDBJ databases">
        <title>Bacterium isolated from coastal waters sediment.</title>
        <authorList>
            <person name="Chen R.-J."/>
            <person name="Lu D.-C."/>
            <person name="Zhu K.-L."/>
            <person name="Du Z.-J."/>
        </authorList>
    </citation>
    <scope>NUCLEOTIDE SEQUENCE</scope>
    <source>
        <strain evidence="7">N1Y112</strain>
    </source>
</reference>
<dbReference type="Pfam" id="PF00990">
    <property type="entry name" value="GGDEF"/>
    <property type="match status" value="1"/>
</dbReference>
<dbReference type="InterPro" id="IPR052155">
    <property type="entry name" value="Biofilm_reg_signaling"/>
</dbReference>
<proteinExistence type="predicted"/>
<gene>
    <name evidence="7" type="ORF">IOQ59_10905</name>
</gene>
<dbReference type="CDD" id="cd01949">
    <property type="entry name" value="GGDEF"/>
    <property type="match status" value="1"/>
</dbReference>
<keyword evidence="8" id="KW-1185">Reference proteome</keyword>
<evidence type="ECO:0000313" key="7">
    <source>
        <dbReference type="EMBL" id="MBE9397766.1"/>
    </source>
</evidence>
<dbReference type="InterPro" id="IPR000160">
    <property type="entry name" value="GGDEF_dom"/>
</dbReference>
<dbReference type="SUPFAM" id="SSF141868">
    <property type="entry name" value="EAL domain-like"/>
    <property type="match status" value="1"/>
</dbReference>
<keyword evidence="2" id="KW-0472">Membrane</keyword>
<dbReference type="InterPro" id="IPR035965">
    <property type="entry name" value="PAS-like_dom_sf"/>
</dbReference>
<dbReference type="PROSITE" id="PS50883">
    <property type="entry name" value="EAL"/>
    <property type="match status" value="1"/>
</dbReference>
<dbReference type="InterPro" id="IPR001633">
    <property type="entry name" value="EAL_dom"/>
</dbReference>
<feature type="transmembrane region" description="Helical" evidence="2">
    <location>
        <begin position="61"/>
        <end position="79"/>
    </location>
</feature>
<feature type="domain" description="PAC" evidence="4">
    <location>
        <begin position="163"/>
        <end position="215"/>
    </location>
</feature>
<dbReference type="InterPro" id="IPR000014">
    <property type="entry name" value="PAS"/>
</dbReference>
<dbReference type="Gene3D" id="3.30.70.270">
    <property type="match status" value="1"/>
</dbReference>
<dbReference type="NCBIfam" id="TIGR00254">
    <property type="entry name" value="GGDEF"/>
    <property type="match status" value="1"/>
</dbReference>
<evidence type="ECO:0000259" key="6">
    <source>
        <dbReference type="PROSITE" id="PS50887"/>
    </source>
</evidence>
<evidence type="ECO:0000259" key="5">
    <source>
        <dbReference type="PROSITE" id="PS50883"/>
    </source>
</evidence>
<evidence type="ECO:0000256" key="2">
    <source>
        <dbReference type="SAM" id="Phobius"/>
    </source>
</evidence>
<evidence type="ECO:0000259" key="4">
    <source>
        <dbReference type="PROSITE" id="PS50113"/>
    </source>
</evidence>
<dbReference type="InterPro" id="IPR029787">
    <property type="entry name" value="Nucleotide_cyclase"/>
</dbReference>
<name>A0A8J7K726_9GAMM</name>
<comment type="caution">
    <text evidence="7">The sequence shown here is derived from an EMBL/GenBank/DDBJ whole genome shotgun (WGS) entry which is preliminary data.</text>
</comment>
<feature type="domain" description="GGDEF" evidence="6">
    <location>
        <begin position="247"/>
        <end position="380"/>
    </location>
</feature>
<dbReference type="Pfam" id="PF08448">
    <property type="entry name" value="PAS_4"/>
    <property type="match status" value="1"/>
</dbReference>
<protein>
    <submittedName>
        <fullName evidence="7">EAL domain-containing protein</fullName>
    </submittedName>
</protein>
<dbReference type="PANTHER" id="PTHR44757">
    <property type="entry name" value="DIGUANYLATE CYCLASE DGCP"/>
    <property type="match status" value="1"/>
</dbReference>
<dbReference type="SMART" id="SM00091">
    <property type="entry name" value="PAS"/>
    <property type="match status" value="1"/>
</dbReference>
<dbReference type="SMART" id="SM00052">
    <property type="entry name" value="EAL"/>
    <property type="match status" value="1"/>
</dbReference>
<dbReference type="Gene3D" id="3.20.20.450">
    <property type="entry name" value="EAL domain"/>
    <property type="match status" value="1"/>
</dbReference>
<comment type="cofactor">
    <cofactor evidence="1">
        <name>Mg(2+)</name>
        <dbReference type="ChEBI" id="CHEBI:18420"/>
    </cofactor>
</comment>